<name>A0A665VXJ5_ECHNA</name>
<evidence type="ECO:0000313" key="3">
    <source>
        <dbReference type="Proteomes" id="UP000472264"/>
    </source>
</evidence>
<evidence type="ECO:0000256" key="1">
    <source>
        <dbReference type="SAM" id="SignalP"/>
    </source>
</evidence>
<dbReference type="InterPro" id="IPR029250">
    <property type="entry name" value="ECPIP"/>
</dbReference>
<organism evidence="2 3">
    <name type="scientific">Echeneis naucrates</name>
    <name type="common">Live sharksucker</name>
    <dbReference type="NCBI Taxonomy" id="173247"/>
    <lineage>
        <taxon>Eukaryota</taxon>
        <taxon>Metazoa</taxon>
        <taxon>Chordata</taxon>
        <taxon>Craniata</taxon>
        <taxon>Vertebrata</taxon>
        <taxon>Euteleostomi</taxon>
        <taxon>Actinopterygii</taxon>
        <taxon>Neopterygii</taxon>
        <taxon>Teleostei</taxon>
        <taxon>Neoteleostei</taxon>
        <taxon>Acanthomorphata</taxon>
        <taxon>Carangaria</taxon>
        <taxon>Carangiformes</taxon>
        <taxon>Echeneidae</taxon>
        <taxon>Echeneis</taxon>
    </lineage>
</organism>
<dbReference type="PANTHER" id="PTHR35658">
    <property type="entry name" value="RCG58666, ISOFORM CRA_A"/>
    <property type="match status" value="1"/>
</dbReference>
<dbReference type="Ensembl" id="ENSENLT00000037550.1">
    <property type="protein sequence ID" value="ENSENLP00000036584.1"/>
    <property type="gene ID" value="ENSENLG00000015898.1"/>
</dbReference>
<protein>
    <submittedName>
        <fullName evidence="2">Uncharacterized protein</fullName>
    </submittedName>
</protein>
<reference evidence="2" key="3">
    <citation type="submission" date="2025-09" db="UniProtKB">
        <authorList>
            <consortium name="Ensembl"/>
        </authorList>
    </citation>
    <scope>IDENTIFICATION</scope>
</reference>
<dbReference type="AlphaFoldDB" id="A0A665VXJ5"/>
<sequence length="239" mass="26249">VVFNYKSPSRTSSALSPCLLWLLFFLTPITQTTRSVPPANTSLLANTTLLFDSGAPHYNLRNCSCSKPVLDCDEALANSLCSCHTVLRSDLPLAGLRDPGQLTVWVKEFWVLEELLNRSMIGHLQLSFCGTKPLPSQYLALLSLQTLRIHSSVPLVPYRNQEIKLVPAARVSVELEALSFDLASALHLTILDVAVLNGLSVLKAYSVVQPPGPSFSQHLPLRKPGEEAALQNLLLTFIY</sequence>
<dbReference type="OMA" id="VWFKELW"/>
<dbReference type="Pfam" id="PF15137">
    <property type="entry name" value="ECPIP"/>
    <property type="match status" value="1"/>
</dbReference>
<dbReference type="InParanoid" id="A0A665VXJ5"/>
<reference evidence="2" key="1">
    <citation type="submission" date="2021-04" db="EMBL/GenBank/DDBJ databases">
        <authorList>
            <consortium name="Wellcome Sanger Institute Data Sharing"/>
        </authorList>
    </citation>
    <scope>NUCLEOTIDE SEQUENCE [LARGE SCALE GENOMIC DNA]</scope>
</reference>
<dbReference type="Proteomes" id="UP000472264">
    <property type="component" value="Chromosome 21"/>
</dbReference>
<dbReference type="PANTHER" id="PTHR35658:SF1">
    <property type="entry name" value="CHROMOSOME 21 OPEN READING FRAME 62"/>
    <property type="match status" value="1"/>
</dbReference>
<reference evidence="2" key="2">
    <citation type="submission" date="2025-08" db="UniProtKB">
        <authorList>
            <consortium name="Ensembl"/>
        </authorList>
    </citation>
    <scope>IDENTIFICATION</scope>
</reference>
<keyword evidence="1" id="KW-0732">Signal</keyword>
<accession>A0A665VXJ5</accession>
<keyword evidence="3" id="KW-1185">Reference proteome</keyword>
<proteinExistence type="predicted"/>
<feature type="chain" id="PRO_5025341971" evidence="1">
    <location>
        <begin position="33"/>
        <end position="239"/>
    </location>
</feature>
<feature type="signal peptide" evidence="1">
    <location>
        <begin position="1"/>
        <end position="32"/>
    </location>
</feature>
<evidence type="ECO:0000313" key="2">
    <source>
        <dbReference type="Ensembl" id="ENSENLP00000036584.1"/>
    </source>
</evidence>